<dbReference type="Proteomes" id="UP000683360">
    <property type="component" value="Unassembled WGS sequence"/>
</dbReference>
<comment type="caution">
    <text evidence="2">The sequence shown here is derived from an EMBL/GenBank/DDBJ whole genome shotgun (WGS) entry which is preliminary data.</text>
</comment>
<evidence type="ECO:0000313" key="2">
    <source>
        <dbReference type="EMBL" id="CAG2207711.1"/>
    </source>
</evidence>
<gene>
    <name evidence="2" type="ORF">MEDL_21951</name>
</gene>
<keyword evidence="1" id="KW-1133">Transmembrane helix</keyword>
<dbReference type="AlphaFoldDB" id="A0A8S3RI42"/>
<feature type="transmembrane region" description="Helical" evidence="1">
    <location>
        <begin position="344"/>
        <end position="366"/>
    </location>
</feature>
<evidence type="ECO:0000313" key="3">
    <source>
        <dbReference type="Proteomes" id="UP000683360"/>
    </source>
</evidence>
<name>A0A8S3RI42_MYTED</name>
<sequence length="381" mass="44405">MRKYDTYKTNRYRKDTEPTLKTTVYMDIYKDIKMEKFLPVLSILICSIALNETDNTTLSNIFEKETNSTTLSYMFKKTLNNNVPFNINKTERDNTTLSNMSKKEMNNSTLSNMFRTEGDSTTECNMSKKQTDKFASRSMFEKEEDNTTSFKMFEKQTDNNTVFNMFEKQTDNNTVFNMFEKQTDNNTVFNMFEKEVKNTTLSNMFETETDKYTSINTFQKVTDNTTLSNMFEKEADDSISLKNETFSYLSNDSIRYISEYGNETTCEFTNLEENIKPSTFGIIYPLHKSKDMFSSDGFGEKTMEGDYLWINYIIEFNSANNCLEIWHGCLNGNVMFDIPNRKIVYAQVVLAGEVIVVNAFALYLFIQKQQNSSDDRFISLS</sequence>
<organism evidence="2 3">
    <name type="scientific">Mytilus edulis</name>
    <name type="common">Blue mussel</name>
    <dbReference type="NCBI Taxonomy" id="6550"/>
    <lineage>
        <taxon>Eukaryota</taxon>
        <taxon>Metazoa</taxon>
        <taxon>Spiralia</taxon>
        <taxon>Lophotrochozoa</taxon>
        <taxon>Mollusca</taxon>
        <taxon>Bivalvia</taxon>
        <taxon>Autobranchia</taxon>
        <taxon>Pteriomorphia</taxon>
        <taxon>Mytilida</taxon>
        <taxon>Mytiloidea</taxon>
        <taxon>Mytilidae</taxon>
        <taxon>Mytilinae</taxon>
        <taxon>Mytilus</taxon>
    </lineage>
</organism>
<protein>
    <submittedName>
        <fullName evidence="2">Uncharacterized protein</fullName>
    </submittedName>
</protein>
<reference evidence="2" key="1">
    <citation type="submission" date="2021-03" db="EMBL/GenBank/DDBJ databases">
        <authorList>
            <person name="Bekaert M."/>
        </authorList>
    </citation>
    <scope>NUCLEOTIDE SEQUENCE</scope>
</reference>
<keyword evidence="3" id="KW-1185">Reference proteome</keyword>
<dbReference type="EMBL" id="CAJPWZ010001087">
    <property type="protein sequence ID" value="CAG2207711.1"/>
    <property type="molecule type" value="Genomic_DNA"/>
</dbReference>
<keyword evidence="1" id="KW-0472">Membrane</keyword>
<accession>A0A8S3RI42</accession>
<proteinExistence type="predicted"/>
<keyword evidence="1" id="KW-0812">Transmembrane</keyword>
<evidence type="ECO:0000256" key="1">
    <source>
        <dbReference type="SAM" id="Phobius"/>
    </source>
</evidence>